<organism evidence="19 20">
    <name type="scientific">Knipowitschia caucasica</name>
    <name type="common">Caucasian dwarf goby</name>
    <name type="synonym">Pomatoschistus caucasicus</name>
    <dbReference type="NCBI Taxonomy" id="637954"/>
    <lineage>
        <taxon>Eukaryota</taxon>
        <taxon>Metazoa</taxon>
        <taxon>Chordata</taxon>
        <taxon>Craniata</taxon>
        <taxon>Vertebrata</taxon>
        <taxon>Euteleostomi</taxon>
        <taxon>Actinopterygii</taxon>
        <taxon>Neopterygii</taxon>
        <taxon>Teleostei</taxon>
        <taxon>Neoteleostei</taxon>
        <taxon>Acanthomorphata</taxon>
        <taxon>Gobiaria</taxon>
        <taxon>Gobiiformes</taxon>
        <taxon>Gobioidei</taxon>
        <taxon>Gobiidae</taxon>
        <taxon>Gobiinae</taxon>
        <taxon>Knipowitschia</taxon>
    </lineage>
</organism>
<evidence type="ECO:0000256" key="2">
    <source>
        <dbReference type="ARBA" id="ARBA00010241"/>
    </source>
</evidence>
<dbReference type="InterPro" id="IPR001791">
    <property type="entry name" value="Laminin_G"/>
</dbReference>
<feature type="domain" description="Laminin G" evidence="16">
    <location>
        <begin position="182"/>
        <end position="359"/>
    </location>
</feature>
<dbReference type="PROSITE" id="PS50022">
    <property type="entry name" value="FA58C_3"/>
    <property type="match status" value="1"/>
</dbReference>
<dbReference type="InterPro" id="IPR002181">
    <property type="entry name" value="Fibrinogen_a/b/g_C_dom"/>
</dbReference>
<feature type="domain" description="Laminin G" evidence="16">
    <location>
        <begin position="792"/>
        <end position="957"/>
    </location>
</feature>
<dbReference type="InterPro" id="IPR000421">
    <property type="entry name" value="FA58C"/>
</dbReference>
<dbReference type="InterPro" id="IPR013320">
    <property type="entry name" value="ConA-like_dom_sf"/>
</dbReference>
<dbReference type="Proteomes" id="UP001497482">
    <property type="component" value="Chromosome 13"/>
</dbReference>
<protein>
    <recommendedName>
        <fullName evidence="21">Contactin-associated protein-like 4</fullName>
    </recommendedName>
</protein>
<feature type="transmembrane region" description="Helical" evidence="13">
    <location>
        <begin position="1238"/>
        <end position="1263"/>
    </location>
</feature>
<dbReference type="PANTHER" id="PTHR15036:SF40">
    <property type="entry name" value="CONTACTIN-ASSOCIATED PROTEIN-LIKE 4"/>
    <property type="match status" value="1"/>
</dbReference>
<dbReference type="InterPro" id="IPR036056">
    <property type="entry name" value="Fibrinogen-like_C"/>
</dbReference>
<proteinExistence type="inferred from homology"/>
<dbReference type="SMART" id="SM00181">
    <property type="entry name" value="EGF"/>
    <property type="match status" value="2"/>
</dbReference>
<evidence type="ECO:0008006" key="21">
    <source>
        <dbReference type="Google" id="ProtNLM"/>
    </source>
</evidence>
<evidence type="ECO:0000256" key="1">
    <source>
        <dbReference type="ARBA" id="ARBA00004479"/>
    </source>
</evidence>
<dbReference type="InterPro" id="IPR050372">
    <property type="entry name" value="Neurexin-related_CASP"/>
</dbReference>
<evidence type="ECO:0000256" key="3">
    <source>
        <dbReference type="ARBA" id="ARBA00022536"/>
    </source>
</evidence>
<dbReference type="PROSITE" id="PS01285">
    <property type="entry name" value="FA58C_1"/>
    <property type="match status" value="1"/>
</dbReference>
<dbReference type="SUPFAM" id="SSF56496">
    <property type="entry name" value="Fibrinogen C-terminal domain-like"/>
    <property type="match status" value="1"/>
</dbReference>
<accession>A0AAV2JK23</accession>
<evidence type="ECO:0000256" key="9">
    <source>
        <dbReference type="ARBA" id="ARBA00023157"/>
    </source>
</evidence>
<feature type="compositionally biased region" description="Polar residues" evidence="12">
    <location>
        <begin position="1288"/>
        <end position="1299"/>
    </location>
</feature>
<feature type="domain" description="EGF-like" evidence="17">
    <location>
        <begin position="958"/>
        <end position="996"/>
    </location>
</feature>
<evidence type="ECO:0000256" key="12">
    <source>
        <dbReference type="SAM" id="MobiDB-lite"/>
    </source>
</evidence>
<feature type="domain" description="Laminin G" evidence="16">
    <location>
        <begin position="365"/>
        <end position="543"/>
    </location>
</feature>
<evidence type="ECO:0000259" key="15">
    <source>
        <dbReference type="PROSITE" id="PS50022"/>
    </source>
</evidence>
<keyword evidence="7 13" id="KW-1133">Transmembrane helix</keyword>
<keyword evidence="3 10" id="KW-0245">EGF-like domain</keyword>
<dbReference type="CDD" id="cd00054">
    <property type="entry name" value="EGF_CA"/>
    <property type="match status" value="1"/>
</dbReference>
<evidence type="ECO:0000256" key="5">
    <source>
        <dbReference type="ARBA" id="ARBA00022729"/>
    </source>
</evidence>
<evidence type="ECO:0000256" key="14">
    <source>
        <dbReference type="SAM" id="SignalP"/>
    </source>
</evidence>
<reference evidence="19 20" key="1">
    <citation type="submission" date="2024-04" db="EMBL/GenBank/DDBJ databases">
        <authorList>
            <person name="Waldvogel A.-M."/>
            <person name="Schoenle A."/>
        </authorList>
    </citation>
    <scope>NUCLEOTIDE SEQUENCE [LARGE SCALE GENOMIC DNA]</scope>
</reference>
<keyword evidence="5 14" id="KW-0732">Signal</keyword>
<keyword evidence="8 13" id="KW-0472">Membrane</keyword>
<feature type="region of interest" description="Disordered" evidence="12">
    <location>
        <begin position="1276"/>
        <end position="1306"/>
    </location>
</feature>
<feature type="signal peptide" evidence="14">
    <location>
        <begin position="1"/>
        <end position="28"/>
    </location>
</feature>
<evidence type="ECO:0000256" key="7">
    <source>
        <dbReference type="ARBA" id="ARBA00022989"/>
    </source>
</evidence>
<gene>
    <name evidence="19" type="ORF">KC01_LOCUS9222</name>
</gene>
<feature type="chain" id="PRO_5043416086" description="Contactin-associated protein-like 4" evidence="14">
    <location>
        <begin position="29"/>
        <end position="1306"/>
    </location>
</feature>
<dbReference type="FunFam" id="2.60.120.260:FF:000016">
    <property type="entry name" value="Contactin-associated protein-like 4 isoform 1"/>
    <property type="match status" value="1"/>
</dbReference>
<dbReference type="FunFam" id="2.60.120.200:FF:000026">
    <property type="entry name" value="contactin-associated protein-like 4 isoform X1"/>
    <property type="match status" value="1"/>
</dbReference>
<dbReference type="PROSITE" id="PS50025">
    <property type="entry name" value="LAM_G_DOMAIN"/>
    <property type="match status" value="4"/>
</dbReference>
<dbReference type="GO" id="GO:0016020">
    <property type="term" value="C:membrane"/>
    <property type="evidence" value="ECO:0007669"/>
    <property type="project" value="UniProtKB-SubCell"/>
</dbReference>
<evidence type="ECO:0000256" key="11">
    <source>
        <dbReference type="PROSITE-ProRule" id="PRU00122"/>
    </source>
</evidence>
<evidence type="ECO:0000313" key="20">
    <source>
        <dbReference type="Proteomes" id="UP001497482"/>
    </source>
</evidence>
<evidence type="ECO:0000256" key="8">
    <source>
        <dbReference type="ARBA" id="ARBA00023136"/>
    </source>
</evidence>
<dbReference type="SMART" id="SM00231">
    <property type="entry name" value="FA58C"/>
    <property type="match status" value="1"/>
</dbReference>
<dbReference type="NCBIfam" id="NF040941">
    <property type="entry name" value="GGGWT_bact"/>
    <property type="match status" value="1"/>
</dbReference>
<dbReference type="CDD" id="cd00057">
    <property type="entry name" value="FA58C"/>
    <property type="match status" value="1"/>
</dbReference>
<dbReference type="SMART" id="SM00282">
    <property type="entry name" value="LamG"/>
    <property type="match status" value="4"/>
</dbReference>
<dbReference type="PROSITE" id="PS51406">
    <property type="entry name" value="FIBRINOGEN_C_2"/>
    <property type="match status" value="1"/>
</dbReference>
<dbReference type="Gene3D" id="2.10.25.10">
    <property type="entry name" value="Laminin"/>
    <property type="match status" value="2"/>
</dbReference>
<evidence type="ECO:0000256" key="10">
    <source>
        <dbReference type="PROSITE-ProRule" id="PRU00076"/>
    </source>
</evidence>
<dbReference type="InterPro" id="IPR008979">
    <property type="entry name" value="Galactose-bd-like_sf"/>
</dbReference>
<dbReference type="PANTHER" id="PTHR15036">
    <property type="entry name" value="PIKACHURIN-LIKE PROTEIN"/>
    <property type="match status" value="1"/>
</dbReference>
<evidence type="ECO:0000259" key="16">
    <source>
        <dbReference type="PROSITE" id="PS50025"/>
    </source>
</evidence>
<dbReference type="CDD" id="cd00110">
    <property type="entry name" value="LamG"/>
    <property type="match status" value="4"/>
</dbReference>
<keyword evidence="20" id="KW-1185">Reference proteome</keyword>
<keyword evidence="9 11" id="KW-1015">Disulfide bond</keyword>
<dbReference type="Gene3D" id="2.60.120.260">
    <property type="entry name" value="Galactose-binding domain-like"/>
    <property type="match status" value="1"/>
</dbReference>
<feature type="domain" description="EGF-like" evidence="17">
    <location>
        <begin position="545"/>
        <end position="582"/>
    </location>
</feature>
<name>A0AAV2JK23_KNICA</name>
<dbReference type="SUPFAM" id="SSF49785">
    <property type="entry name" value="Galactose-binding domain-like"/>
    <property type="match status" value="1"/>
</dbReference>
<feature type="region of interest" description="Disordered" evidence="12">
    <location>
        <begin position="1188"/>
        <end position="1223"/>
    </location>
</feature>
<comment type="similarity">
    <text evidence="2">Belongs to the neurexin family.</text>
</comment>
<evidence type="ECO:0000259" key="17">
    <source>
        <dbReference type="PROSITE" id="PS50026"/>
    </source>
</evidence>
<feature type="domain" description="Laminin G" evidence="16">
    <location>
        <begin position="1010"/>
        <end position="1200"/>
    </location>
</feature>
<feature type="domain" description="Fibrinogen C-terminal" evidence="18">
    <location>
        <begin position="581"/>
        <end position="633"/>
    </location>
</feature>
<dbReference type="PROSITE" id="PS50026">
    <property type="entry name" value="EGF_3"/>
    <property type="match status" value="2"/>
</dbReference>
<dbReference type="EMBL" id="OZ035835">
    <property type="protein sequence ID" value="CAL1577979.1"/>
    <property type="molecule type" value="Genomic_DNA"/>
</dbReference>
<comment type="subcellular location">
    <subcellularLocation>
        <location evidence="1">Membrane</location>
        <topology evidence="1">Single-pass type I membrane protein</topology>
    </subcellularLocation>
</comment>
<dbReference type="InterPro" id="IPR000742">
    <property type="entry name" value="EGF"/>
</dbReference>
<sequence>MDPWRRKVSGIIAQVALLLLVSSGTVVADMCDSVMVTHLPPSSFRSSSQLSNSHSPGFAKLNRRDGAGGWSPVSSDRYQWLELDLGDRTRITSVATQGRYGSSDWLTAYLLMFSDTGHNWRQYRQEDSIGMFSGNTNADSVVQHKLQQTVIARYLRIIPQDWNNNGRIGLRIEAYGCPYNSDVVGFSGQSSLLFRLSPKPTMVKQSISLNFKTLKNSGTLLHADGHSGHSITLELEKGNLLLHLQTDKSPSSRHSVSLGSLLDDQHWHHFVVEHQSTHLNFTVDKSMQWVQIPSKFSHWDHDQISVGADLVHGLQRSAQPSRNFHGCLENVIYNGLNLVYLAQQSDQRVTVQGNVTFSCLEPVSVAVTFSGPHSLLSLPWTMESASAASSVGLQFRTWDREGLLLTFDLPKQGGVVWIYLSRARLCLKLFQSGKTQQDLTAGSSLSDGQWHRMELLSRRGHVTLTVDGEEAASAYNTLITIAKGTHLYFGGCPIVDGAEGCRNPFSSFRGCMHSLVVNDQPVDLVMVQERLLGNYSQLQIDMCGITDRCSPSHCEHGASCSQSWSTFHCNCSGSGYSGATCHSSIHEQSCEAYKHKGNTSGFYYIDVDGSGPIKPQLVYCNMTEEKTWMVIEHNNTELTRVRGSPSKKQHSAHFEYTSEDELLAAVISQSEHCEQEVAYYCKMSRLFNTQDGFPHSWWVGGTTGEQVQTYWGGAQPGSQQCACGVLNKCLDPRHQCNCDADHADWSNDSGLLTYKESLPVRSLVLRDINRPGSESAYRVGPLRCHGDKNIWNAAFFDKETSYLHFPTFHGELSADISFLFKTTSSSGVFLENLGIKDFIRIELSSANEVLFSFDVGNGPLGVRVKTDAPLNDNRWHRIRAERNIKEASLHVDELPAATREAPADGHIHLQLNSQLFIGGTASRQKGFRGCVRALQMNGLTLDLEARAKMTPGVEAGCPGHCTSYGSLCQHQGRCVEQPSNFYCDCSTSAYTGAFCDREVSASFKSSTSITYSFQGSEDRPLNHSAHFSGPSDLSLTAEHVHVSFRTVQAPALLLFVSSIHRGHLVLLLNRQSKVEVVYRLDSSRVSEVLRSRVGNLANGNLHSLTLNRDRDRVTLQIDQNMVEHFNLTSDVEFHSLQSIILGKVQDTTELDPELARVASAGVTGCLSSVLFNTISPLKAALLHPDTSPTTVSGPLVQSRCGSPSGGSPAAETTHTLSGQSGSVEMGQPLVNTVKKDSALIGGVIALVIFVTLSASAIIARFLYRRKWMCRSEDAKTVKPDDCPELPFSSHNSQSTGSSENQKEYFI</sequence>
<feature type="compositionally biased region" description="Polar residues" evidence="12">
    <location>
        <begin position="1210"/>
        <end position="1222"/>
    </location>
</feature>
<feature type="domain" description="F5/8 type C" evidence="15">
    <location>
        <begin position="23"/>
        <end position="177"/>
    </location>
</feature>
<dbReference type="SUPFAM" id="SSF49899">
    <property type="entry name" value="Concanavalin A-like lectins/glucanases"/>
    <property type="match status" value="4"/>
</dbReference>
<evidence type="ECO:0000256" key="13">
    <source>
        <dbReference type="SAM" id="Phobius"/>
    </source>
</evidence>
<evidence type="ECO:0000256" key="6">
    <source>
        <dbReference type="ARBA" id="ARBA00022737"/>
    </source>
</evidence>
<evidence type="ECO:0000256" key="4">
    <source>
        <dbReference type="ARBA" id="ARBA00022692"/>
    </source>
</evidence>
<dbReference type="Pfam" id="PF02210">
    <property type="entry name" value="Laminin_G_2"/>
    <property type="match status" value="4"/>
</dbReference>
<evidence type="ECO:0000259" key="18">
    <source>
        <dbReference type="PROSITE" id="PS51406"/>
    </source>
</evidence>
<keyword evidence="4 13" id="KW-0812">Transmembrane</keyword>
<dbReference type="Pfam" id="PF00754">
    <property type="entry name" value="F5_F8_type_C"/>
    <property type="match status" value="1"/>
</dbReference>
<dbReference type="Gene3D" id="2.60.120.1000">
    <property type="match status" value="1"/>
</dbReference>
<evidence type="ECO:0000313" key="19">
    <source>
        <dbReference type="EMBL" id="CAL1577979.1"/>
    </source>
</evidence>
<comment type="caution">
    <text evidence="10">Lacks conserved residue(s) required for the propagation of feature annotation.</text>
</comment>
<feature type="disulfide bond" evidence="11">
    <location>
        <begin position="930"/>
        <end position="957"/>
    </location>
</feature>
<dbReference type="Gene3D" id="2.60.120.200">
    <property type="match status" value="4"/>
</dbReference>
<keyword evidence="6" id="KW-0677">Repeat</keyword>